<dbReference type="Gene3D" id="3.40.50.2000">
    <property type="entry name" value="Glycogen Phosphorylase B"/>
    <property type="match status" value="2"/>
</dbReference>
<dbReference type="Proteomes" id="UP001222770">
    <property type="component" value="Unassembled WGS sequence"/>
</dbReference>
<comment type="caution">
    <text evidence="4">The sequence shown here is derived from an EMBL/GenBank/DDBJ whole genome shotgun (WGS) entry which is preliminary data.</text>
</comment>
<evidence type="ECO:0000313" key="4">
    <source>
        <dbReference type="EMBL" id="MDF8332461.1"/>
    </source>
</evidence>
<name>A0ABT6CFB0_9SPHN</name>
<proteinExistence type="predicted"/>
<dbReference type="SUPFAM" id="SSF53756">
    <property type="entry name" value="UDP-Glycosyltransferase/glycogen phosphorylase"/>
    <property type="match status" value="1"/>
</dbReference>
<sequence>MKPPHPIDRIVVINDLSRPMGGASALAVASARAFAARGYPVTFLAGDDGEPLEGIETVTLGQGRLLAKGKLAALAEGLWNRAAARMVREWIERHDTPETVYHLHGWSQILSPSILSALAPVRGRLVISAHDFFLACPNGAFADLRTGATCHRTPLSLSCIAAPCDRRNRVHKLWRVARTGLQRLALNPQAMPPVLAIHDGMRPFLRLAGIPDAAIHALPNPVEPFSATRIPAESNRAALFVGRLEATKGPDLALEAASRAGMPITVVGDGALNDQLRARYPQATFTGRLAPSEIAAHAAKARLLVMPSRYPEPFGLVATEALRSGLPVILPHTALLAADIEKAGAGLAVDPRDTAAFADALSRMAGDDALVRAMSEAAFTRTHALALSPDAWIDRLLDHYAARIHGGSHQVQAGTASGSTGTVSTSRASTVTTVGA</sequence>
<dbReference type="PANTHER" id="PTHR45947:SF13">
    <property type="entry name" value="TRANSFERASE"/>
    <property type="match status" value="1"/>
</dbReference>
<gene>
    <name evidence="4" type="ORF">POM99_04540</name>
</gene>
<feature type="region of interest" description="Disordered" evidence="1">
    <location>
        <begin position="411"/>
        <end position="436"/>
    </location>
</feature>
<dbReference type="Pfam" id="PF13439">
    <property type="entry name" value="Glyco_transf_4"/>
    <property type="match status" value="1"/>
</dbReference>
<dbReference type="Pfam" id="PF00534">
    <property type="entry name" value="Glycos_transf_1"/>
    <property type="match status" value="1"/>
</dbReference>
<organism evidence="4 5">
    <name type="scientific">Novosphingobium cyanobacteriorum</name>
    <dbReference type="NCBI Taxonomy" id="3024215"/>
    <lineage>
        <taxon>Bacteria</taxon>
        <taxon>Pseudomonadati</taxon>
        <taxon>Pseudomonadota</taxon>
        <taxon>Alphaproteobacteria</taxon>
        <taxon>Sphingomonadales</taxon>
        <taxon>Sphingomonadaceae</taxon>
        <taxon>Novosphingobium</taxon>
    </lineage>
</organism>
<dbReference type="EMBL" id="JAROCY010000003">
    <property type="protein sequence ID" value="MDF8332461.1"/>
    <property type="molecule type" value="Genomic_DNA"/>
</dbReference>
<evidence type="ECO:0000259" key="2">
    <source>
        <dbReference type="Pfam" id="PF00534"/>
    </source>
</evidence>
<feature type="domain" description="Glycosyl transferase family 1" evidence="2">
    <location>
        <begin position="233"/>
        <end position="379"/>
    </location>
</feature>
<evidence type="ECO:0000256" key="1">
    <source>
        <dbReference type="SAM" id="MobiDB-lite"/>
    </source>
</evidence>
<dbReference type="InterPro" id="IPR001296">
    <property type="entry name" value="Glyco_trans_1"/>
</dbReference>
<dbReference type="InterPro" id="IPR028098">
    <property type="entry name" value="Glyco_trans_4-like_N"/>
</dbReference>
<dbReference type="PANTHER" id="PTHR45947">
    <property type="entry name" value="SULFOQUINOVOSYL TRANSFERASE SQD2"/>
    <property type="match status" value="1"/>
</dbReference>
<reference evidence="4 5" key="1">
    <citation type="submission" date="2023-03" db="EMBL/GenBank/DDBJ databases">
        <title>Novosphingobium cyanobacteriorum sp. nov., isolated from a eutrophic reservoir during the Microcystis bloom period.</title>
        <authorList>
            <person name="Kang M."/>
            <person name="Le V."/>
            <person name="Ko S.-R."/>
            <person name="Lee S.-A."/>
            <person name="Ahn C.-Y."/>
        </authorList>
    </citation>
    <scope>NUCLEOTIDE SEQUENCE [LARGE SCALE GENOMIC DNA]</scope>
    <source>
        <strain evidence="4 5">HBC54</strain>
    </source>
</reference>
<dbReference type="CDD" id="cd03801">
    <property type="entry name" value="GT4_PimA-like"/>
    <property type="match status" value="1"/>
</dbReference>
<keyword evidence="5" id="KW-1185">Reference proteome</keyword>
<evidence type="ECO:0000259" key="3">
    <source>
        <dbReference type="Pfam" id="PF13439"/>
    </source>
</evidence>
<feature type="domain" description="Glycosyltransferase subfamily 4-like N-terminal" evidence="3">
    <location>
        <begin position="20"/>
        <end position="223"/>
    </location>
</feature>
<accession>A0ABT6CFB0</accession>
<evidence type="ECO:0000313" key="5">
    <source>
        <dbReference type="Proteomes" id="UP001222770"/>
    </source>
</evidence>
<dbReference type="RefSeq" id="WP_277275627.1">
    <property type="nucleotide sequence ID" value="NZ_JAROCY010000003.1"/>
</dbReference>
<protein>
    <submittedName>
        <fullName evidence="4">Glycosyltransferase family 4 protein</fullName>
    </submittedName>
</protein>
<dbReference type="InterPro" id="IPR050194">
    <property type="entry name" value="Glycosyltransferase_grp1"/>
</dbReference>